<keyword evidence="2" id="KW-0560">Oxidoreductase</keyword>
<dbReference type="AlphaFoldDB" id="A0A7L7KZS7"/>
<dbReference type="CDD" id="cd05374">
    <property type="entry name" value="17beta-HSD-like_SDR_c"/>
    <property type="match status" value="1"/>
</dbReference>
<proteinExistence type="inferred from homology"/>
<dbReference type="Gene3D" id="3.40.50.720">
    <property type="entry name" value="NAD(P)-binding Rossmann-like Domain"/>
    <property type="match status" value="1"/>
</dbReference>
<dbReference type="SUPFAM" id="SSF51735">
    <property type="entry name" value="NAD(P)-binding Rossmann-fold domains"/>
    <property type="match status" value="1"/>
</dbReference>
<evidence type="ECO:0000313" key="5">
    <source>
        <dbReference type="Proteomes" id="UP000514410"/>
    </source>
</evidence>
<organism evidence="4 5">
    <name type="scientific">Companilactobacillus pabuli</name>
    <dbReference type="NCBI Taxonomy" id="2714036"/>
    <lineage>
        <taxon>Bacteria</taxon>
        <taxon>Bacillati</taxon>
        <taxon>Bacillota</taxon>
        <taxon>Bacilli</taxon>
        <taxon>Lactobacillales</taxon>
        <taxon>Lactobacillaceae</taxon>
        <taxon>Companilactobacillus</taxon>
    </lineage>
</organism>
<dbReference type="RefSeq" id="WP_182082931.1">
    <property type="nucleotide sequence ID" value="NZ_CP049366.1"/>
</dbReference>
<dbReference type="InterPro" id="IPR036291">
    <property type="entry name" value="NAD(P)-bd_dom_sf"/>
</dbReference>
<sequence length="276" mass="30349">MTKTWLITGTSSGFGKELAQIVAANVDNNLIATARKMSDLDYLDKYDDSKILKVILDVTDTPKIKDVVKSAYDRFGKIDVLVNNAGLGYFSTIEESDMQQVHYMFDVNVFGLANMTNAVLPIMRKQKNGIIVNLSSALALTTLPTMGFYSATKYAVEGYSDTLRQEVSDLGIQVMNVEPSGARTNWSGRSSKKVKPTINDYQKFSDDINSVPDSVTSAPGDPQKIAQVIYNQVINGKELPKHLPLGQFAFEGGISNLESIVDEIKSRRDLSVSTDD</sequence>
<dbReference type="PANTHER" id="PTHR43976:SF16">
    <property type="entry name" value="SHORT-CHAIN DEHYDROGENASE_REDUCTASE FAMILY PROTEIN"/>
    <property type="match status" value="1"/>
</dbReference>
<dbReference type="Pfam" id="PF00106">
    <property type="entry name" value="adh_short"/>
    <property type="match status" value="1"/>
</dbReference>
<keyword evidence="5" id="KW-1185">Reference proteome</keyword>
<comment type="similarity">
    <text evidence="1 3">Belongs to the short-chain dehydrogenases/reductases (SDR) family.</text>
</comment>
<protein>
    <submittedName>
        <fullName evidence="4">SDR family NAD(P)-dependent oxidoreductase</fullName>
    </submittedName>
</protein>
<accession>A0A7L7KZS7</accession>
<dbReference type="GO" id="GO:0016491">
    <property type="term" value="F:oxidoreductase activity"/>
    <property type="evidence" value="ECO:0007669"/>
    <property type="project" value="UniProtKB-KW"/>
</dbReference>
<evidence type="ECO:0000256" key="2">
    <source>
        <dbReference type="ARBA" id="ARBA00023002"/>
    </source>
</evidence>
<name>A0A7L7KZS7_9LACO</name>
<dbReference type="InterPro" id="IPR051911">
    <property type="entry name" value="SDR_oxidoreductase"/>
</dbReference>
<dbReference type="PRINTS" id="PR00080">
    <property type="entry name" value="SDRFAMILY"/>
</dbReference>
<dbReference type="InterPro" id="IPR002347">
    <property type="entry name" value="SDR_fam"/>
</dbReference>
<gene>
    <name evidence="4" type="ORF">G6534_11540</name>
</gene>
<dbReference type="EMBL" id="CP049366">
    <property type="protein sequence ID" value="QMT85220.1"/>
    <property type="molecule type" value="Genomic_DNA"/>
</dbReference>
<evidence type="ECO:0000256" key="3">
    <source>
        <dbReference type="RuleBase" id="RU000363"/>
    </source>
</evidence>
<dbReference type="KEGG" id="cpab:G6534_11540"/>
<dbReference type="Proteomes" id="UP000514410">
    <property type="component" value="Chromosome"/>
</dbReference>
<dbReference type="PANTHER" id="PTHR43976">
    <property type="entry name" value="SHORT CHAIN DEHYDROGENASE"/>
    <property type="match status" value="1"/>
</dbReference>
<dbReference type="PRINTS" id="PR00081">
    <property type="entry name" value="GDHRDH"/>
</dbReference>
<dbReference type="PROSITE" id="PS00061">
    <property type="entry name" value="ADH_SHORT"/>
    <property type="match status" value="1"/>
</dbReference>
<reference evidence="4 5" key="1">
    <citation type="submission" date="2020-02" db="EMBL/GenBank/DDBJ databases">
        <title>Complete Genome Sequence of Lactobacillus sp. NFFJ11 Isolated from animal feed.</title>
        <authorList>
            <person name="Jung J.Y."/>
        </authorList>
    </citation>
    <scope>NUCLEOTIDE SEQUENCE [LARGE SCALE GENOMIC DNA]</scope>
    <source>
        <strain evidence="4 5">NFFJ11</strain>
    </source>
</reference>
<evidence type="ECO:0000313" key="4">
    <source>
        <dbReference type="EMBL" id="QMT85220.1"/>
    </source>
</evidence>
<dbReference type="InterPro" id="IPR020904">
    <property type="entry name" value="Sc_DH/Rdtase_CS"/>
</dbReference>
<evidence type="ECO:0000256" key="1">
    <source>
        <dbReference type="ARBA" id="ARBA00006484"/>
    </source>
</evidence>